<sequence length="60" mass="6916">MDDEATYICDSCGEEIVIPIDPTQGESQRYWEDCPVCCNPNHISVEIRDGEVRAWCDHRD</sequence>
<organism evidence="1 2">
    <name type="scientific">Mariniblastus fucicola</name>
    <dbReference type="NCBI Taxonomy" id="980251"/>
    <lineage>
        <taxon>Bacteria</taxon>
        <taxon>Pseudomonadati</taxon>
        <taxon>Planctomycetota</taxon>
        <taxon>Planctomycetia</taxon>
        <taxon>Pirellulales</taxon>
        <taxon>Pirellulaceae</taxon>
        <taxon>Mariniblastus</taxon>
    </lineage>
</organism>
<proteinExistence type="predicted"/>
<evidence type="ECO:0000313" key="2">
    <source>
        <dbReference type="Proteomes" id="UP000322214"/>
    </source>
</evidence>
<dbReference type="AlphaFoldDB" id="A0A5B9PRW2"/>
<dbReference type="STRING" id="980251.GCA_001642875_03787"/>
<dbReference type="Proteomes" id="UP000322214">
    <property type="component" value="Chromosome"/>
</dbReference>
<dbReference type="EMBL" id="CP042912">
    <property type="protein sequence ID" value="QEG25251.1"/>
    <property type="molecule type" value="Genomic_DNA"/>
</dbReference>
<accession>A0A5B9PRW2</accession>
<protein>
    <recommendedName>
        <fullName evidence="3">CPXCG motif-containing cysteine-rich protein</fullName>
    </recommendedName>
</protein>
<dbReference type="RefSeq" id="WP_075085793.1">
    <property type="nucleotide sequence ID" value="NZ_CP042912.1"/>
</dbReference>
<reference evidence="1 2" key="1">
    <citation type="submission" date="2019-08" db="EMBL/GenBank/DDBJ databases">
        <title>Deep-cultivation of Planctomycetes and their phenomic and genomic characterization uncovers novel biology.</title>
        <authorList>
            <person name="Wiegand S."/>
            <person name="Jogler M."/>
            <person name="Boedeker C."/>
            <person name="Pinto D."/>
            <person name="Vollmers J."/>
            <person name="Rivas-Marin E."/>
            <person name="Kohn T."/>
            <person name="Peeters S.H."/>
            <person name="Heuer A."/>
            <person name="Rast P."/>
            <person name="Oberbeckmann S."/>
            <person name="Bunk B."/>
            <person name="Jeske O."/>
            <person name="Meyerdierks A."/>
            <person name="Storesund J.E."/>
            <person name="Kallscheuer N."/>
            <person name="Luecker S."/>
            <person name="Lage O.M."/>
            <person name="Pohl T."/>
            <person name="Merkel B.J."/>
            <person name="Hornburger P."/>
            <person name="Mueller R.-W."/>
            <person name="Bruemmer F."/>
            <person name="Labrenz M."/>
            <person name="Spormann A.M."/>
            <person name="Op den Camp H."/>
            <person name="Overmann J."/>
            <person name="Amann R."/>
            <person name="Jetten M.S.M."/>
            <person name="Mascher T."/>
            <person name="Medema M.H."/>
            <person name="Devos D.P."/>
            <person name="Kaster A.-K."/>
            <person name="Ovreas L."/>
            <person name="Rohde M."/>
            <person name="Galperin M.Y."/>
            <person name="Jogler C."/>
        </authorList>
    </citation>
    <scope>NUCLEOTIDE SEQUENCE [LARGE SCALE GENOMIC DNA]</scope>
    <source>
        <strain evidence="1 2">FC18</strain>
    </source>
</reference>
<keyword evidence="2" id="KW-1185">Reference proteome</keyword>
<dbReference type="Pfam" id="PF14255">
    <property type="entry name" value="Zn_ribbon_21"/>
    <property type="match status" value="1"/>
</dbReference>
<dbReference type="OrthoDB" id="9814566at2"/>
<name>A0A5B9PRW2_9BACT</name>
<dbReference type="InterPro" id="IPR025990">
    <property type="entry name" value="zinc_ribbon_bacterial"/>
</dbReference>
<gene>
    <name evidence="1" type="ORF">MFFC18_51750</name>
</gene>
<evidence type="ECO:0000313" key="1">
    <source>
        <dbReference type="EMBL" id="QEG25251.1"/>
    </source>
</evidence>
<evidence type="ECO:0008006" key="3">
    <source>
        <dbReference type="Google" id="ProtNLM"/>
    </source>
</evidence>
<dbReference type="KEGG" id="mff:MFFC18_51750"/>